<keyword evidence="3" id="KW-0678">Repressor</keyword>
<dbReference type="PANTHER" id="PTHR13497">
    <property type="entry name" value="HISTONE DEACETYLASE COMPLEX SUBUNIT SAP130"/>
    <property type="match status" value="1"/>
</dbReference>
<feature type="region of interest" description="Disordered" evidence="7">
    <location>
        <begin position="591"/>
        <end position="625"/>
    </location>
</feature>
<sequence>MIGTLFMILGFSKLNMNNQKVENKSTDHEEGDHTQPINLVAARTVAPATTFTSANTGASSQPLAMRPHIEAPKQGLMTLYFRTPTPRPPGQVMGPVVGTQVSSTQHFTTKQAQDFKNSGISSWTVIRMPTSDITPAGTTTASSSGALTQGILPSALSGGNRHMIPAGVHPVIAAGNSGPSMASIIRSSHQIPPSGHVIHQQSFSSHVPRGPAAVASISAAPKSAVATPILRAPHSSTTMALASSSMMALHAPVRAKSPTLVSRTATPPVGSGSLPQVIDLQKTHSLSSSTTHIGLGSRAIDGSVVRTGPSHSSSITIAKPINISQPIVQHLQQVYDKGNLKPVSNIPPTANSTSNSTPAHQAVPPSGFTSVSENVGVPTISRSANSSGYSTSIMQLSPAAVGQSLQTLRATHVNSTMHSNVSSSVAPHQTLVISAKSLMPANHSIALATTSARSVTPSSSVSVSGNISAVPSLSSRPNSINPTTIPVAKVYPQSPITSRAISEPSIPDNARVGNYSSQSSNSVRVTTSSSSTAPQSVMLTEKQGESNPSIRFTSLSKPQVGSSATYASSPTTYLYHDQYPNLAMHPYTSNPSSGGFTSTQLRPVSFSQHSSNNTSSHSSASTNPVQPLSSVMVAVDSRHHVALHPSYGGKNADISNAPLPSNGGTPIGQATVVTTTYNSQGNVNNHTSPRPSILRKRTSESLNTVVKKNLSNNLCVSEPISPRSDINSNANFTSVLSPKPHSEKSKESIVTMIAAPSDGHNVTTINSCTIKKEPGNSENACHNLESAVKDMRIVEASPRKKPRKQLLAANELMETHSSEGDENNFDSKVRIKDEHDEEKKYVTFYKRPNMSLLNSYRQTWKARLNHFARYSDVKPKEEKKPTVNELANQKGILQQANGWKVYHLSAQMEEIIELEETVYSRLSHLLEVIEKDPKGHRNRNSSNSDEDRIINKLTDLIKGNLQRSKIVQEQVAESKSQAIKVLDHKTNVTEMVNKYISRRPLKKKDKS</sequence>
<evidence type="ECO:0000256" key="4">
    <source>
        <dbReference type="ARBA" id="ARBA00023015"/>
    </source>
</evidence>
<evidence type="ECO:0000256" key="6">
    <source>
        <dbReference type="ARBA" id="ARBA00023242"/>
    </source>
</evidence>
<dbReference type="GO" id="GO:0000122">
    <property type="term" value="P:negative regulation of transcription by RNA polymerase II"/>
    <property type="evidence" value="ECO:0007669"/>
    <property type="project" value="TreeGrafter"/>
</dbReference>
<proteinExistence type="inferred from homology"/>
<dbReference type="EMBL" id="BMAV01015418">
    <property type="protein sequence ID" value="GFY64828.1"/>
    <property type="molecule type" value="Genomic_DNA"/>
</dbReference>
<dbReference type="Pfam" id="PF16014">
    <property type="entry name" value="SAP130_C"/>
    <property type="match status" value="1"/>
</dbReference>
<name>A0A8X6Y631_9ARAC</name>
<dbReference type="InterPro" id="IPR024137">
    <property type="entry name" value="His_deAcase_cplx_SAP130"/>
</dbReference>
<dbReference type="Proteomes" id="UP000886998">
    <property type="component" value="Unassembled WGS sequence"/>
</dbReference>
<comment type="similarity">
    <text evidence="2">Belongs to the SAP130 family.</text>
</comment>
<keyword evidence="10" id="KW-1185">Reference proteome</keyword>
<evidence type="ECO:0000256" key="2">
    <source>
        <dbReference type="ARBA" id="ARBA00007859"/>
    </source>
</evidence>
<keyword evidence="6" id="KW-0539">Nucleus</keyword>
<comment type="subcellular location">
    <subcellularLocation>
        <location evidence="1">Nucleus</location>
    </subcellularLocation>
</comment>
<dbReference type="OrthoDB" id="10048604at2759"/>
<dbReference type="AlphaFoldDB" id="A0A8X6Y631"/>
<feature type="compositionally biased region" description="Low complexity" evidence="7">
    <location>
        <begin position="516"/>
        <end position="532"/>
    </location>
</feature>
<evidence type="ECO:0000259" key="8">
    <source>
        <dbReference type="Pfam" id="PF16014"/>
    </source>
</evidence>
<evidence type="ECO:0000256" key="7">
    <source>
        <dbReference type="SAM" id="MobiDB-lite"/>
    </source>
</evidence>
<feature type="region of interest" description="Disordered" evidence="7">
    <location>
        <begin position="499"/>
        <end position="567"/>
    </location>
</feature>
<comment type="caution">
    <text evidence="9">The sequence shown here is derived from an EMBL/GenBank/DDBJ whole genome shotgun (WGS) entry which is preliminary data.</text>
</comment>
<accession>A0A8X6Y631</accession>
<protein>
    <submittedName>
        <fullName evidence="9">Histone deacetylase complex subunit SAP130-A</fullName>
    </submittedName>
</protein>
<evidence type="ECO:0000256" key="5">
    <source>
        <dbReference type="ARBA" id="ARBA00023163"/>
    </source>
</evidence>
<feature type="compositionally biased region" description="Polar residues" evidence="7">
    <location>
        <begin position="545"/>
        <end position="561"/>
    </location>
</feature>
<keyword evidence="4" id="KW-0805">Transcription regulation</keyword>
<feature type="compositionally biased region" description="Polar residues" evidence="7">
    <location>
        <begin position="591"/>
        <end position="602"/>
    </location>
</feature>
<dbReference type="PANTHER" id="PTHR13497:SF3">
    <property type="entry name" value="HISTONE DEACETYLASE COMPLEX SUBUNIT SAP130"/>
    <property type="match status" value="1"/>
</dbReference>
<feature type="compositionally biased region" description="Low complexity" evidence="7">
    <location>
        <begin position="605"/>
        <end position="623"/>
    </location>
</feature>
<evidence type="ECO:0000256" key="1">
    <source>
        <dbReference type="ARBA" id="ARBA00004123"/>
    </source>
</evidence>
<dbReference type="InterPro" id="IPR031963">
    <property type="entry name" value="SAP130_C"/>
</dbReference>
<organism evidence="9 10">
    <name type="scientific">Trichonephila inaurata madagascariensis</name>
    <dbReference type="NCBI Taxonomy" id="2747483"/>
    <lineage>
        <taxon>Eukaryota</taxon>
        <taxon>Metazoa</taxon>
        <taxon>Ecdysozoa</taxon>
        <taxon>Arthropoda</taxon>
        <taxon>Chelicerata</taxon>
        <taxon>Arachnida</taxon>
        <taxon>Araneae</taxon>
        <taxon>Araneomorphae</taxon>
        <taxon>Entelegynae</taxon>
        <taxon>Araneoidea</taxon>
        <taxon>Nephilidae</taxon>
        <taxon>Trichonephila</taxon>
        <taxon>Trichonephila inaurata</taxon>
    </lineage>
</organism>
<dbReference type="GO" id="GO:0070822">
    <property type="term" value="C:Sin3-type complex"/>
    <property type="evidence" value="ECO:0007669"/>
    <property type="project" value="TreeGrafter"/>
</dbReference>
<evidence type="ECO:0000313" key="9">
    <source>
        <dbReference type="EMBL" id="GFY64828.1"/>
    </source>
</evidence>
<reference evidence="9" key="1">
    <citation type="submission" date="2020-08" db="EMBL/GenBank/DDBJ databases">
        <title>Multicomponent nature underlies the extraordinary mechanical properties of spider dragline silk.</title>
        <authorList>
            <person name="Kono N."/>
            <person name="Nakamura H."/>
            <person name="Mori M."/>
            <person name="Yoshida Y."/>
            <person name="Ohtoshi R."/>
            <person name="Malay A.D."/>
            <person name="Moran D.A.P."/>
            <person name="Tomita M."/>
            <person name="Numata K."/>
            <person name="Arakawa K."/>
        </authorList>
    </citation>
    <scope>NUCLEOTIDE SEQUENCE</scope>
</reference>
<keyword evidence="5" id="KW-0804">Transcription</keyword>
<gene>
    <name evidence="9" type="primary">sap130-a</name>
    <name evidence="9" type="ORF">TNIN_404491</name>
</gene>
<evidence type="ECO:0000256" key="3">
    <source>
        <dbReference type="ARBA" id="ARBA00022491"/>
    </source>
</evidence>
<evidence type="ECO:0000313" key="10">
    <source>
        <dbReference type="Proteomes" id="UP000886998"/>
    </source>
</evidence>
<feature type="domain" description="Histone deacetylase complex subunit SAP130 C-terminal" evidence="8">
    <location>
        <begin position="783"/>
        <end position="993"/>
    </location>
</feature>